<protein>
    <submittedName>
        <fullName evidence="2">Uncharacterized protein</fullName>
    </submittedName>
</protein>
<name>A0ABQ5IRR9_9ASTR</name>
<reference evidence="2" key="1">
    <citation type="journal article" date="2022" name="Int. J. Mol. Sci.">
        <title>Draft Genome of Tanacetum Coccineum: Genomic Comparison of Closely Related Tanacetum-Family Plants.</title>
        <authorList>
            <person name="Yamashiro T."/>
            <person name="Shiraishi A."/>
            <person name="Nakayama K."/>
            <person name="Satake H."/>
        </authorList>
    </citation>
    <scope>NUCLEOTIDE SEQUENCE</scope>
</reference>
<accession>A0ABQ5IRR9</accession>
<evidence type="ECO:0000313" key="3">
    <source>
        <dbReference type="Proteomes" id="UP001151760"/>
    </source>
</evidence>
<dbReference type="Proteomes" id="UP001151760">
    <property type="component" value="Unassembled WGS sequence"/>
</dbReference>
<feature type="region of interest" description="Disordered" evidence="1">
    <location>
        <begin position="529"/>
        <end position="563"/>
    </location>
</feature>
<proteinExistence type="predicted"/>
<keyword evidence="3" id="KW-1185">Reference proteome</keyword>
<reference evidence="2" key="2">
    <citation type="submission" date="2022-01" db="EMBL/GenBank/DDBJ databases">
        <authorList>
            <person name="Yamashiro T."/>
            <person name="Shiraishi A."/>
            <person name="Satake H."/>
            <person name="Nakayama K."/>
        </authorList>
    </citation>
    <scope>NUCLEOTIDE SEQUENCE</scope>
</reference>
<dbReference type="EMBL" id="BQNB010021059">
    <property type="protein sequence ID" value="GJU02435.1"/>
    <property type="molecule type" value="Genomic_DNA"/>
</dbReference>
<organism evidence="2 3">
    <name type="scientific">Tanacetum coccineum</name>
    <dbReference type="NCBI Taxonomy" id="301880"/>
    <lineage>
        <taxon>Eukaryota</taxon>
        <taxon>Viridiplantae</taxon>
        <taxon>Streptophyta</taxon>
        <taxon>Embryophyta</taxon>
        <taxon>Tracheophyta</taxon>
        <taxon>Spermatophyta</taxon>
        <taxon>Magnoliopsida</taxon>
        <taxon>eudicotyledons</taxon>
        <taxon>Gunneridae</taxon>
        <taxon>Pentapetalae</taxon>
        <taxon>asterids</taxon>
        <taxon>campanulids</taxon>
        <taxon>Asterales</taxon>
        <taxon>Asteraceae</taxon>
        <taxon>Asteroideae</taxon>
        <taxon>Anthemideae</taxon>
        <taxon>Anthemidinae</taxon>
        <taxon>Tanacetum</taxon>
    </lineage>
</organism>
<sequence length="623" mass="70530">MLAWWCSPKDLMIPIDVTVLPLIRCGDPLEDGIRCQQCTCKWCGYNLKGGFCLFCTSRNGNSSIDAPNLISFNDPPNVFTHPPQPQNESYSCELCRKDAHYGYDCPPRESLSIQEDLNQQRMNDILKVVQSLVEKLCQQEQATNLSTHTPEPSRHFDSICYDDDDDEESTIPLNEIISQIPPSIAIILVLPTMEPEDSLIMGDENLSTIPEKESDEFIKSSVEDLVPIPSESEDTSDNDSECDLPFCDDSFPLDILGGNYVTFSNPLFDANDDFTSSDDESLPEEDVPKENFKIYSNPLFEFDDEYISSDVNSLFNELNEDECFDPGGDFVLEEIEVCLTSDSIPPGIDDDDFDPEGDILLLEKLLNDDPSSPPPPKELNFEELKVIKSDVSTNFEDDYYDSEGDIIYLKSLLIKDTIPNLPPKVFLDHDLRSLEDEPDKDDLKNIVKVFDPGIWEIFFSPTYVKLPFEDRYYLSLTYVIRIFLPYFTYPVDSSLPLSSGSEDTIFDPGISAFHFSSLKPVDCSDYEDSRARDNGYSVKGQKQRQSGQNRARDWKEREKTEPRAYSSLMGQPATLAIPCSPIGWTNMETIQGLKDIDLKIKGLDECFKDAPPHGLEPSAYHYK</sequence>
<gene>
    <name evidence="2" type="ORF">Tco_1112773</name>
</gene>
<feature type="compositionally biased region" description="Basic and acidic residues" evidence="1">
    <location>
        <begin position="550"/>
        <end position="562"/>
    </location>
</feature>
<evidence type="ECO:0000313" key="2">
    <source>
        <dbReference type="EMBL" id="GJU02435.1"/>
    </source>
</evidence>
<evidence type="ECO:0000256" key="1">
    <source>
        <dbReference type="SAM" id="MobiDB-lite"/>
    </source>
</evidence>
<comment type="caution">
    <text evidence="2">The sequence shown here is derived from an EMBL/GenBank/DDBJ whole genome shotgun (WGS) entry which is preliminary data.</text>
</comment>